<dbReference type="Proteomes" id="UP000269352">
    <property type="component" value="Unassembled WGS sequence"/>
</dbReference>
<evidence type="ECO:0000313" key="3">
    <source>
        <dbReference type="Proteomes" id="UP000269352"/>
    </source>
</evidence>
<dbReference type="EMBL" id="BGZN01000012">
    <property type="protein sequence ID" value="GBR73504.1"/>
    <property type="molecule type" value="Genomic_DNA"/>
</dbReference>
<name>A0A388TA10_TERA1</name>
<feature type="domain" description="Right handed beta helix" evidence="1">
    <location>
        <begin position="402"/>
        <end position="516"/>
    </location>
</feature>
<dbReference type="InterPro" id="IPR039448">
    <property type="entry name" value="Beta_helix"/>
</dbReference>
<dbReference type="SUPFAM" id="SSF51126">
    <property type="entry name" value="Pectin lyase-like"/>
    <property type="match status" value="1"/>
</dbReference>
<dbReference type="AlphaFoldDB" id="A0A388TA10"/>
<dbReference type="Pfam" id="PF13229">
    <property type="entry name" value="Beta_helix"/>
    <property type="match status" value="1"/>
</dbReference>
<reference evidence="2 3" key="1">
    <citation type="journal article" date="2019" name="ISME J.">
        <title>Genome analyses of uncultured TG2/ZB3 bacteria in 'Margulisbacteria' specifically attached to ectosymbiotic spirochetes of protists in the termite gut.</title>
        <authorList>
            <person name="Utami Y.D."/>
            <person name="Kuwahara H."/>
            <person name="Igai K."/>
            <person name="Murakami T."/>
            <person name="Sugaya K."/>
            <person name="Morikawa T."/>
            <person name="Nagura Y."/>
            <person name="Yuki M."/>
            <person name="Deevong P."/>
            <person name="Inoue T."/>
            <person name="Kihara K."/>
            <person name="Lo N."/>
            <person name="Yamada A."/>
            <person name="Ohkuma M."/>
            <person name="Hongoh Y."/>
        </authorList>
    </citation>
    <scope>NUCLEOTIDE SEQUENCE [LARGE SCALE GENOMIC DNA]</scope>
    <source>
        <strain evidence="2">NkOx7-01</strain>
    </source>
</reference>
<dbReference type="Gene3D" id="2.60.40.10">
    <property type="entry name" value="Immunoglobulins"/>
    <property type="match status" value="1"/>
</dbReference>
<dbReference type="InterPro" id="IPR011050">
    <property type="entry name" value="Pectin_lyase_fold/virulence"/>
</dbReference>
<evidence type="ECO:0000313" key="2">
    <source>
        <dbReference type="EMBL" id="GBR73504.1"/>
    </source>
</evidence>
<gene>
    <name evidence="2" type="ORF">NO1_0877</name>
</gene>
<dbReference type="InterPro" id="IPR006626">
    <property type="entry name" value="PbH1"/>
</dbReference>
<accession>A0A388TA10</accession>
<evidence type="ECO:0000259" key="1">
    <source>
        <dbReference type="Pfam" id="PF13229"/>
    </source>
</evidence>
<dbReference type="Gene3D" id="2.160.20.10">
    <property type="entry name" value="Single-stranded right-handed beta-helix, Pectin lyase-like"/>
    <property type="match status" value="1"/>
</dbReference>
<dbReference type="InterPro" id="IPR012334">
    <property type="entry name" value="Pectin_lyas_fold"/>
</dbReference>
<keyword evidence="3" id="KW-1185">Reference proteome</keyword>
<dbReference type="SMART" id="SM00710">
    <property type="entry name" value="PbH1"/>
    <property type="match status" value="8"/>
</dbReference>
<comment type="caution">
    <text evidence="2">The sequence shown here is derived from an EMBL/GenBank/DDBJ whole genome shotgun (WGS) entry which is preliminary data.</text>
</comment>
<protein>
    <recommendedName>
        <fullName evidence="1">Right handed beta helix domain-containing protein</fullName>
    </recommendedName>
</protein>
<sequence length="861" mass="91360">MLKKTIILIIFCGALFQCGWALTINGNYTLGGEYKQDITIQGDNITITLTAGVDIHGKLSVIGSGSGVKIVSSGSSKWPIRVRDDIHLKNATLDISYLRSGYGILSGAGGNKIYIEKTKITASGTALEATNSIIRARFSSFIATGTLTPVDLRYNGNDSALLKNPILEFCYFQKSDSSVYSLDTTFVNVTPAAWTFDLEGSCFSPARKIPSNGASYDYSPESTAYNSALPPDPVNGILKVTFSSTSTHFDKIIPPNTTLVVGGTLPPGRKLKLGFNEDSGVYEGGAVLILDTYLTVIGSDSAASSVGDEFHSEGTAAKPNEIRGKSSFNLHGKQHNIKYTNFSDFSASGSFALRNYASDVVIQNNNFNNNIYEAVRNYGARAIVQNNTFSAGISNYALRSYDTATGSNYSNNTFNTAAGGLEISTNGTVTIQNNTFSSSTRSSAPLRIRAGGATVAGNSFYAADGASGVRVDSGNPSFSNNTINYTSGKGVQVDNGSPSFTGNTITGSNTSGAAAIHIKGGLPAFRQNNISGYANGQALYLTDISVSVSITFSQNNFKDANPLVYSSGNGPYILENNYWGAATPASANFTSYGAADYEPWLNAAYPNGTATYKKAEPIITISPMNTQSLGSAPADILFKIDDLGYHKGTPLEYQFRIADSAAGLSAAAVSTNAGFPAGANIYHAVPGLLRGKTYYWQARVRNTTDNQGYSDWPVYEFTINPVRLNLTLSAWNTLLGNTPLTQQSAGAAVYYRQAFSNSDTAVIGPATITAILPDDVYWNGELRVTGLGASNGSITIRAYENTAASGTPKTYTAALSGDTNLTYANLGIPQSDVYKYRRLELMITTLPAGAAGTFVYGSIVK</sequence>
<proteinExistence type="predicted"/>
<dbReference type="InterPro" id="IPR013783">
    <property type="entry name" value="Ig-like_fold"/>
</dbReference>
<organism evidence="2 3">
    <name type="scientific">Termititenax aidoneus</name>
    <dbReference type="NCBI Taxonomy" id="2218524"/>
    <lineage>
        <taxon>Bacteria</taxon>
        <taxon>Bacillati</taxon>
        <taxon>Candidatus Margulisiibacteriota</taxon>
        <taxon>Candidatus Termititenacia</taxon>
        <taxon>Candidatus Termititenacales</taxon>
        <taxon>Candidatus Termititenacaceae</taxon>
        <taxon>Candidatus Termititenax</taxon>
    </lineage>
</organism>